<dbReference type="InterPro" id="IPR002197">
    <property type="entry name" value="HTH_Fis"/>
</dbReference>
<dbReference type="PANTHER" id="PTHR32071">
    <property type="entry name" value="TRANSCRIPTIONAL REGULATORY PROTEIN"/>
    <property type="match status" value="1"/>
</dbReference>
<dbReference type="Pfam" id="PF00158">
    <property type="entry name" value="Sigma54_activat"/>
    <property type="match status" value="1"/>
</dbReference>
<sequence>MQRHEAPTILIVEDDPIMGESLVERLSLEGYRPVWLTTGGEALGALQGQRPDLLVCDIRLPDMTGEELYHSLLPQLGGTPVVFMTGFGDVSQAVRLVRAGADDYLTKPFAVDEFLTRIGDLLRSRGIGTGAAEAVLGTSPAIRQVEQLLRRVADVDSTLLITGESGVGKEVAANFVHRISQRAEAPFMAVNCAAIPQELIDSEVFGHEKGAFTGAHALHRGYAERAGNGVLLLDEVGELPLPVQVKLLRLIQERLFFRVGGEKPLPFAARLVCATNADLEQRVREGAFRRDLFYRLNVIPVTIPSLRDRLDDVLPLLQAYLRQYADAFGRPAQRLTPQAEAVALTHDWPGNVRELRNRIERAVALATGPWIGANDLFPESVADDQFGTDTDWPQLTAVRDESERSYILATLRRADGQLGKAADLLGVGRTTLWEKMRRLGIAMDQME</sequence>
<evidence type="ECO:0000256" key="1">
    <source>
        <dbReference type="ARBA" id="ARBA00022741"/>
    </source>
</evidence>
<evidence type="ECO:0000256" key="6">
    <source>
        <dbReference type="PROSITE-ProRule" id="PRU00169"/>
    </source>
</evidence>
<organism evidence="9 10">
    <name type="scientific">Azospirillum aestuarii</name>
    <dbReference type="NCBI Taxonomy" id="2802052"/>
    <lineage>
        <taxon>Bacteria</taxon>
        <taxon>Pseudomonadati</taxon>
        <taxon>Pseudomonadota</taxon>
        <taxon>Alphaproteobacteria</taxon>
        <taxon>Rhodospirillales</taxon>
        <taxon>Azospirillaceae</taxon>
        <taxon>Azospirillum</taxon>
    </lineage>
</organism>
<dbReference type="SUPFAM" id="SSF46689">
    <property type="entry name" value="Homeodomain-like"/>
    <property type="match status" value="1"/>
</dbReference>
<keyword evidence="3" id="KW-0902">Two-component regulatory system</keyword>
<name>A0ABS1HTD8_9PROT</name>
<evidence type="ECO:0000256" key="3">
    <source>
        <dbReference type="ARBA" id="ARBA00023012"/>
    </source>
</evidence>
<evidence type="ECO:0000259" key="7">
    <source>
        <dbReference type="PROSITE" id="PS50045"/>
    </source>
</evidence>
<dbReference type="PANTHER" id="PTHR32071:SF122">
    <property type="entry name" value="SIGMA FACTOR"/>
    <property type="match status" value="1"/>
</dbReference>
<keyword evidence="5" id="KW-0804">Transcription</keyword>
<dbReference type="InterPro" id="IPR009057">
    <property type="entry name" value="Homeodomain-like_sf"/>
</dbReference>
<keyword evidence="1" id="KW-0547">Nucleotide-binding</keyword>
<comment type="caution">
    <text evidence="9">The sequence shown here is derived from an EMBL/GenBank/DDBJ whole genome shotgun (WGS) entry which is preliminary data.</text>
</comment>
<feature type="domain" description="Response regulatory" evidence="8">
    <location>
        <begin position="8"/>
        <end position="122"/>
    </location>
</feature>
<dbReference type="Gene3D" id="3.40.50.2300">
    <property type="match status" value="1"/>
</dbReference>
<proteinExistence type="predicted"/>
<keyword evidence="10" id="KW-1185">Reference proteome</keyword>
<dbReference type="InterPro" id="IPR011006">
    <property type="entry name" value="CheY-like_superfamily"/>
</dbReference>
<dbReference type="InterPro" id="IPR002078">
    <property type="entry name" value="Sigma_54_int"/>
</dbReference>
<reference evidence="9 10" key="1">
    <citation type="submission" date="2021-01" db="EMBL/GenBank/DDBJ databases">
        <title>Azospirillum sp. YIM DDC1 draft genome.</title>
        <authorList>
            <person name="Wang Y.-X."/>
        </authorList>
    </citation>
    <scope>NUCLEOTIDE SEQUENCE [LARGE SCALE GENOMIC DNA]</scope>
    <source>
        <strain evidence="9 10">YIM DDC1</strain>
    </source>
</reference>
<dbReference type="EMBL" id="JAEPIV010000001">
    <property type="protein sequence ID" value="MBK4717662.1"/>
    <property type="molecule type" value="Genomic_DNA"/>
</dbReference>
<dbReference type="Pfam" id="PF02954">
    <property type="entry name" value="HTH_8"/>
    <property type="match status" value="1"/>
</dbReference>
<dbReference type="SMART" id="SM00382">
    <property type="entry name" value="AAA"/>
    <property type="match status" value="1"/>
</dbReference>
<dbReference type="Pfam" id="PF25601">
    <property type="entry name" value="AAA_lid_14"/>
    <property type="match status" value="1"/>
</dbReference>
<dbReference type="SMART" id="SM00448">
    <property type="entry name" value="REC"/>
    <property type="match status" value="1"/>
</dbReference>
<dbReference type="Gene3D" id="1.10.10.60">
    <property type="entry name" value="Homeodomain-like"/>
    <property type="match status" value="1"/>
</dbReference>
<feature type="modified residue" description="4-aspartylphosphate" evidence="6">
    <location>
        <position position="57"/>
    </location>
</feature>
<dbReference type="InterPro" id="IPR027417">
    <property type="entry name" value="P-loop_NTPase"/>
</dbReference>
<dbReference type="PRINTS" id="PR01590">
    <property type="entry name" value="HTHFIS"/>
</dbReference>
<evidence type="ECO:0000313" key="10">
    <source>
        <dbReference type="Proteomes" id="UP000654452"/>
    </source>
</evidence>
<dbReference type="CDD" id="cd00009">
    <property type="entry name" value="AAA"/>
    <property type="match status" value="1"/>
</dbReference>
<dbReference type="Proteomes" id="UP000654452">
    <property type="component" value="Unassembled WGS sequence"/>
</dbReference>
<feature type="domain" description="Sigma-54 factor interaction" evidence="7">
    <location>
        <begin position="135"/>
        <end position="364"/>
    </location>
</feature>
<dbReference type="InterPro" id="IPR025944">
    <property type="entry name" value="Sigma_54_int_dom_CS"/>
</dbReference>
<accession>A0ABS1HTD8</accession>
<dbReference type="PROSITE" id="PS50045">
    <property type="entry name" value="SIGMA54_INTERACT_4"/>
    <property type="match status" value="1"/>
</dbReference>
<dbReference type="PROSITE" id="PS00688">
    <property type="entry name" value="SIGMA54_INTERACT_3"/>
    <property type="match status" value="1"/>
</dbReference>
<dbReference type="InterPro" id="IPR001789">
    <property type="entry name" value="Sig_transdc_resp-reg_receiver"/>
</dbReference>
<evidence type="ECO:0000256" key="2">
    <source>
        <dbReference type="ARBA" id="ARBA00022840"/>
    </source>
</evidence>
<keyword evidence="2" id="KW-0067">ATP-binding</keyword>
<evidence type="ECO:0000256" key="4">
    <source>
        <dbReference type="ARBA" id="ARBA00023015"/>
    </source>
</evidence>
<dbReference type="PROSITE" id="PS50110">
    <property type="entry name" value="RESPONSE_REGULATORY"/>
    <property type="match status" value="1"/>
</dbReference>
<dbReference type="InterPro" id="IPR003593">
    <property type="entry name" value="AAA+_ATPase"/>
</dbReference>
<protein>
    <submittedName>
        <fullName evidence="9">Sigma-54-dependent Fis family transcriptional regulator</fullName>
    </submittedName>
</protein>
<evidence type="ECO:0000256" key="5">
    <source>
        <dbReference type="ARBA" id="ARBA00023163"/>
    </source>
</evidence>
<evidence type="ECO:0000313" key="9">
    <source>
        <dbReference type="EMBL" id="MBK4717662.1"/>
    </source>
</evidence>
<dbReference type="Gene3D" id="1.10.8.60">
    <property type="match status" value="1"/>
</dbReference>
<keyword evidence="4" id="KW-0805">Transcription regulation</keyword>
<keyword evidence="6" id="KW-0597">Phosphoprotein</keyword>
<dbReference type="Gene3D" id="3.40.50.300">
    <property type="entry name" value="P-loop containing nucleotide triphosphate hydrolases"/>
    <property type="match status" value="1"/>
</dbReference>
<dbReference type="InterPro" id="IPR058031">
    <property type="entry name" value="AAA_lid_NorR"/>
</dbReference>
<evidence type="ECO:0000259" key="8">
    <source>
        <dbReference type="PROSITE" id="PS50110"/>
    </source>
</evidence>
<dbReference type="SUPFAM" id="SSF52540">
    <property type="entry name" value="P-loop containing nucleoside triphosphate hydrolases"/>
    <property type="match status" value="1"/>
</dbReference>
<gene>
    <name evidence="9" type="ORF">JJL56_02150</name>
</gene>
<dbReference type="Pfam" id="PF00072">
    <property type="entry name" value="Response_reg"/>
    <property type="match status" value="1"/>
</dbReference>
<dbReference type="RefSeq" id="WP_200484021.1">
    <property type="nucleotide sequence ID" value="NZ_JAEPIV010000001.1"/>
</dbReference>
<dbReference type="SUPFAM" id="SSF52172">
    <property type="entry name" value="CheY-like"/>
    <property type="match status" value="1"/>
</dbReference>